<dbReference type="InParanoid" id="A0A0C3DLH4"/>
<sequence>MLARASFLHRTCSTFRRRCYSAAAIPDYHPKVRAIPFAFSPDVAITHVGVTAALIAKTYSSPAMKEEWGRLIGSFFAKYFSWAGFKAIQPERMQALYYPSWCIDAEAEAKAWFSDTEDRPESVTVQFRHAELPGLGMELGRISLRGENPLYEHTQSFSSSLTRQHGVEVHCLPYNIDPLELLSRVDNLSYGPVRVDDQFRFDPRSIKFNLVAAYPVLLPVYVLQYVPMGPYPRVTIIVEAHSEPGRHYVHFVGDPNLRRLPAQEYLDDEDFIPNVSPSKCRFSPHLIAPRGHADISEELCSWMSTFFEDSDAAPQLTSKKPVNMADHRVREWTKEEVLPVQDWMQLGEDVVRLRGMIKVQSGRNSLSGWLSHLVDSVQYRRRSNQGHPVSP</sequence>
<dbReference type="OrthoDB" id="2349883at2759"/>
<dbReference type="AlphaFoldDB" id="A0A0C3DLH4"/>
<organism evidence="1 2">
    <name type="scientific">Scleroderma citrinum Foug A</name>
    <dbReference type="NCBI Taxonomy" id="1036808"/>
    <lineage>
        <taxon>Eukaryota</taxon>
        <taxon>Fungi</taxon>
        <taxon>Dikarya</taxon>
        <taxon>Basidiomycota</taxon>
        <taxon>Agaricomycotina</taxon>
        <taxon>Agaricomycetes</taxon>
        <taxon>Agaricomycetidae</taxon>
        <taxon>Boletales</taxon>
        <taxon>Sclerodermatineae</taxon>
        <taxon>Sclerodermataceae</taxon>
        <taxon>Scleroderma</taxon>
    </lineage>
</organism>
<name>A0A0C3DLH4_9AGAM</name>
<proteinExistence type="predicted"/>
<protein>
    <submittedName>
        <fullName evidence="1">Uncharacterized protein</fullName>
    </submittedName>
</protein>
<reference evidence="1 2" key="1">
    <citation type="submission" date="2014-04" db="EMBL/GenBank/DDBJ databases">
        <authorList>
            <consortium name="DOE Joint Genome Institute"/>
            <person name="Kuo A."/>
            <person name="Kohler A."/>
            <person name="Nagy L.G."/>
            <person name="Floudas D."/>
            <person name="Copeland A."/>
            <person name="Barry K.W."/>
            <person name="Cichocki N."/>
            <person name="Veneault-Fourrey C."/>
            <person name="LaButti K."/>
            <person name="Lindquist E.A."/>
            <person name="Lipzen A."/>
            <person name="Lundell T."/>
            <person name="Morin E."/>
            <person name="Murat C."/>
            <person name="Sun H."/>
            <person name="Tunlid A."/>
            <person name="Henrissat B."/>
            <person name="Grigoriev I.V."/>
            <person name="Hibbett D.S."/>
            <person name="Martin F."/>
            <person name="Nordberg H.P."/>
            <person name="Cantor M.N."/>
            <person name="Hua S.X."/>
        </authorList>
    </citation>
    <scope>NUCLEOTIDE SEQUENCE [LARGE SCALE GENOMIC DNA]</scope>
    <source>
        <strain evidence="1 2">Foug A</strain>
    </source>
</reference>
<dbReference type="Proteomes" id="UP000053989">
    <property type="component" value="Unassembled WGS sequence"/>
</dbReference>
<dbReference type="HOGENOM" id="CLU_655626_0_0_1"/>
<gene>
    <name evidence="1" type="ORF">SCLCIDRAFT_1219950</name>
</gene>
<evidence type="ECO:0000313" key="1">
    <source>
        <dbReference type="EMBL" id="KIM56916.1"/>
    </source>
</evidence>
<dbReference type="EMBL" id="KN822108">
    <property type="protein sequence ID" value="KIM56916.1"/>
    <property type="molecule type" value="Genomic_DNA"/>
</dbReference>
<evidence type="ECO:0000313" key="2">
    <source>
        <dbReference type="Proteomes" id="UP000053989"/>
    </source>
</evidence>
<keyword evidence="2" id="KW-1185">Reference proteome</keyword>
<accession>A0A0C3DLH4</accession>
<reference evidence="2" key="2">
    <citation type="submission" date="2015-01" db="EMBL/GenBank/DDBJ databases">
        <title>Evolutionary Origins and Diversification of the Mycorrhizal Mutualists.</title>
        <authorList>
            <consortium name="DOE Joint Genome Institute"/>
            <consortium name="Mycorrhizal Genomics Consortium"/>
            <person name="Kohler A."/>
            <person name="Kuo A."/>
            <person name="Nagy L.G."/>
            <person name="Floudas D."/>
            <person name="Copeland A."/>
            <person name="Barry K.W."/>
            <person name="Cichocki N."/>
            <person name="Veneault-Fourrey C."/>
            <person name="LaButti K."/>
            <person name="Lindquist E.A."/>
            <person name="Lipzen A."/>
            <person name="Lundell T."/>
            <person name="Morin E."/>
            <person name="Murat C."/>
            <person name="Riley R."/>
            <person name="Ohm R."/>
            <person name="Sun H."/>
            <person name="Tunlid A."/>
            <person name="Henrissat B."/>
            <person name="Grigoriev I.V."/>
            <person name="Hibbett D.S."/>
            <person name="Martin F."/>
        </authorList>
    </citation>
    <scope>NUCLEOTIDE SEQUENCE [LARGE SCALE GENOMIC DNA]</scope>
    <source>
        <strain evidence="2">Foug A</strain>
    </source>
</reference>